<evidence type="ECO:0000256" key="3">
    <source>
        <dbReference type="ARBA" id="ARBA00011738"/>
    </source>
</evidence>
<evidence type="ECO:0000256" key="1">
    <source>
        <dbReference type="ARBA" id="ARBA00004496"/>
    </source>
</evidence>
<evidence type="ECO:0000256" key="7">
    <source>
        <dbReference type="ARBA" id="ARBA00023027"/>
    </source>
</evidence>
<feature type="signal peptide" evidence="11">
    <location>
        <begin position="1"/>
        <end position="16"/>
    </location>
</feature>
<evidence type="ECO:0000256" key="10">
    <source>
        <dbReference type="PIRSR" id="PIRSR000105-1"/>
    </source>
</evidence>
<evidence type="ECO:0000256" key="4">
    <source>
        <dbReference type="ARBA" id="ARBA00022490"/>
    </source>
</evidence>
<dbReference type="SUPFAM" id="SSF48179">
    <property type="entry name" value="6-phosphogluconate dehydrogenase C-terminal domain-like"/>
    <property type="match status" value="1"/>
</dbReference>
<dbReference type="RefSeq" id="XP_004348252.1">
    <property type="nucleotide sequence ID" value="XM_004348202.2"/>
</dbReference>
<dbReference type="Proteomes" id="UP000008743">
    <property type="component" value="Unassembled WGS sequence"/>
</dbReference>
<dbReference type="InterPro" id="IPR013328">
    <property type="entry name" value="6PGD_dom2"/>
</dbReference>
<keyword evidence="15" id="KW-1185">Reference proteome</keyword>
<dbReference type="InterPro" id="IPR006176">
    <property type="entry name" value="3-OHacyl-CoA_DH_NAD-bd"/>
</dbReference>
<keyword evidence="7" id="KW-0520">NAD</keyword>
<evidence type="ECO:0000256" key="2">
    <source>
        <dbReference type="ARBA" id="ARBA00009463"/>
    </source>
</evidence>
<dbReference type="EC" id="1.1.1.45" evidence="8"/>
<dbReference type="InterPro" id="IPR006108">
    <property type="entry name" value="3HC_DH_C"/>
</dbReference>
<dbReference type="AlphaFoldDB" id="A0A0D2WQ34"/>
<dbReference type="PROSITE" id="PS00067">
    <property type="entry name" value="3HCDH"/>
    <property type="match status" value="1"/>
</dbReference>
<dbReference type="GO" id="GO:0006631">
    <property type="term" value="P:fatty acid metabolic process"/>
    <property type="evidence" value="ECO:0007669"/>
    <property type="project" value="InterPro"/>
</dbReference>
<dbReference type="Gene3D" id="3.40.50.720">
    <property type="entry name" value="NAD(P)-binding Rossmann-like Domain"/>
    <property type="match status" value="1"/>
</dbReference>
<comment type="similarity">
    <text evidence="2">Belongs to the 3-hydroxyacyl-CoA dehydrogenase family.</text>
</comment>
<evidence type="ECO:0000256" key="6">
    <source>
        <dbReference type="ARBA" id="ARBA00023002"/>
    </source>
</evidence>
<dbReference type="GO" id="GO:0005737">
    <property type="term" value="C:cytoplasm"/>
    <property type="evidence" value="ECO:0007669"/>
    <property type="project" value="UniProtKB-SubCell"/>
</dbReference>
<dbReference type="OMA" id="RDNCLTH"/>
<feature type="domain" description="3-hydroxyacyl-CoA dehydrogenase NAD binding" evidence="13">
    <location>
        <begin position="2"/>
        <end position="184"/>
    </location>
</feature>
<dbReference type="PANTHER" id="PTHR48075:SF1">
    <property type="entry name" value="LAMBDA-CRYSTALLIN HOMOLOG"/>
    <property type="match status" value="1"/>
</dbReference>
<dbReference type="GO" id="GO:0070403">
    <property type="term" value="F:NAD+ binding"/>
    <property type="evidence" value="ECO:0007669"/>
    <property type="project" value="InterPro"/>
</dbReference>
<dbReference type="InterPro" id="IPR022694">
    <property type="entry name" value="3-OHacyl-CoA_DH"/>
</dbReference>
<dbReference type="InParanoid" id="A0A0D2WQ34"/>
<dbReference type="SUPFAM" id="SSF51735">
    <property type="entry name" value="NAD(P)-binding Rossmann-fold domains"/>
    <property type="match status" value="1"/>
</dbReference>
<feature type="site" description="Important for catalytic activity" evidence="10">
    <location>
        <position position="142"/>
    </location>
</feature>
<dbReference type="InterPro" id="IPR036291">
    <property type="entry name" value="NAD(P)-bd_dom_sf"/>
</dbReference>
<dbReference type="PhylomeDB" id="A0A0D2WQ34"/>
<keyword evidence="5" id="KW-0597">Phosphoprotein</keyword>
<dbReference type="EMBL" id="KE346365">
    <property type="protein sequence ID" value="KJE93670.1"/>
    <property type="molecule type" value="Genomic_DNA"/>
</dbReference>
<dbReference type="PIRSF" id="PIRSF000105">
    <property type="entry name" value="HCDH"/>
    <property type="match status" value="1"/>
</dbReference>
<feature type="domain" description="3-hydroxyacyl-CoA dehydrogenase C-terminal" evidence="12">
    <location>
        <begin position="189"/>
        <end position="248"/>
    </location>
</feature>
<dbReference type="InterPro" id="IPR008927">
    <property type="entry name" value="6-PGluconate_DH-like_C_sf"/>
</dbReference>
<evidence type="ECO:0000313" key="14">
    <source>
        <dbReference type="EMBL" id="KJE93670.1"/>
    </source>
</evidence>
<dbReference type="PANTHER" id="PTHR48075">
    <property type="entry name" value="3-HYDROXYACYL-COA DEHYDROGENASE FAMILY PROTEIN"/>
    <property type="match status" value="1"/>
</dbReference>
<evidence type="ECO:0000256" key="9">
    <source>
        <dbReference type="ARBA" id="ARBA00042709"/>
    </source>
</evidence>
<reference evidence="15" key="1">
    <citation type="submission" date="2011-02" db="EMBL/GenBank/DDBJ databases">
        <title>The Genome Sequence of Capsaspora owczarzaki ATCC 30864.</title>
        <authorList>
            <person name="Russ C."/>
            <person name="Cuomo C."/>
            <person name="Burger G."/>
            <person name="Gray M.W."/>
            <person name="Holland P.W.H."/>
            <person name="King N."/>
            <person name="Lang F.B.F."/>
            <person name="Roger A.J."/>
            <person name="Ruiz-Trillo I."/>
            <person name="Young S.K."/>
            <person name="Zeng Q."/>
            <person name="Gargeya S."/>
            <person name="Alvarado L."/>
            <person name="Berlin A."/>
            <person name="Chapman S.B."/>
            <person name="Chen Z."/>
            <person name="Freedman E."/>
            <person name="Gellesch M."/>
            <person name="Goldberg J."/>
            <person name="Griggs A."/>
            <person name="Gujja S."/>
            <person name="Heilman E."/>
            <person name="Heiman D."/>
            <person name="Howarth C."/>
            <person name="Mehta T."/>
            <person name="Neiman D."/>
            <person name="Pearson M."/>
            <person name="Roberts A."/>
            <person name="Saif S."/>
            <person name="Shea T."/>
            <person name="Shenoy N."/>
            <person name="Sisk P."/>
            <person name="Stolte C."/>
            <person name="Sykes S."/>
            <person name="White J."/>
            <person name="Yandava C."/>
            <person name="Haas B."/>
            <person name="Nusbaum C."/>
            <person name="Birren B."/>
        </authorList>
    </citation>
    <scope>NUCLEOTIDE SEQUENCE</scope>
    <source>
        <strain evidence="15">ATCC 30864</strain>
    </source>
</reference>
<evidence type="ECO:0000256" key="8">
    <source>
        <dbReference type="ARBA" id="ARBA00038962"/>
    </source>
</evidence>
<comment type="subunit">
    <text evidence="3">Homodimer.</text>
</comment>
<protein>
    <recommendedName>
        <fullName evidence="9">L-gulonate 3-dehydrogenase</fullName>
        <ecNumber evidence="8">1.1.1.45</ecNumber>
    </recommendedName>
    <alternativeName>
        <fullName evidence="9">L-gulonate 3-dehydrogenase</fullName>
    </alternativeName>
</protein>
<evidence type="ECO:0000259" key="13">
    <source>
        <dbReference type="Pfam" id="PF02737"/>
    </source>
</evidence>
<dbReference type="GO" id="GO:0050104">
    <property type="term" value="F:L-gulonate 3-dehydrogenase activity"/>
    <property type="evidence" value="ECO:0007669"/>
    <property type="project" value="UniProtKB-EC"/>
</dbReference>
<comment type="subcellular location">
    <subcellularLocation>
        <location evidence="1">Cytoplasm</location>
    </subcellularLocation>
</comment>
<organism evidence="14 15">
    <name type="scientific">Capsaspora owczarzaki (strain ATCC 30864)</name>
    <dbReference type="NCBI Taxonomy" id="595528"/>
    <lineage>
        <taxon>Eukaryota</taxon>
        <taxon>Filasterea</taxon>
        <taxon>Capsaspora</taxon>
    </lineage>
</organism>
<dbReference type="eggNOG" id="KOG2305">
    <property type="taxonomic scope" value="Eukaryota"/>
</dbReference>
<evidence type="ECO:0000256" key="11">
    <source>
        <dbReference type="SAM" id="SignalP"/>
    </source>
</evidence>
<dbReference type="Pfam" id="PF00725">
    <property type="entry name" value="3HCDH"/>
    <property type="match status" value="1"/>
</dbReference>
<keyword evidence="6" id="KW-0560">Oxidoreductase</keyword>
<dbReference type="NCBIfam" id="NF004783">
    <property type="entry name" value="PRK06129.1"/>
    <property type="match status" value="1"/>
</dbReference>
<sequence length="321" mass="35086">MKIVIFGSGLIGRCWALLFARAGNTVQLYDKEPAQLNGALDDIESKLKGLQSSGLLQGQAVADVLKRISTTTDLDGAITGADYLQECVPDIVDLKRNVFAQLDALVEKTGNSKIILASSTSVIPASTFTEPLKHRSRCLVAHPINPPHYIPVVEVVPAPWTSPEVTAETRRILDSIGQAPVVLNCEVEGFLVNRLQFALLMEGYRLVEAGVCSPADIDTTISKGLGLRWSFMGPFQTIDLNAPGGVDDYCKRYNPGVVRVCKDFGETKDPSPETVAAINAAMREEVPFEDLAKRREWRDNRLAALAVHKLQMDQLDKASKQ</sequence>
<dbReference type="Gene3D" id="1.10.1040.10">
    <property type="entry name" value="N-(1-d-carboxylethyl)-l-norvaline Dehydrogenase, domain 2"/>
    <property type="match status" value="1"/>
</dbReference>
<dbReference type="Pfam" id="PF02737">
    <property type="entry name" value="3HCDH_N"/>
    <property type="match status" value="1"/>
</dbReference>
<proteinExistence type="inferred from homology"/>
<dbReference type="STRING" id="595528.A0A0D2WQ34"/>
<dbReference type="OrthoDB" id="2021159at2759"/>
<evidence type="ECO:0000313" key="15">
    <source>
        <dbReference type="Proteomes" id="UP000008743"/>
    </source>
</evidence>
<evidence type="ECO:0000256" key="5">
    <source>
        <dbReference type="ARBA" id="ARBA00022553"/>
    </source>
</evidence>
<name>A0A0D2WQ34_CAPO3</name>
<keyword evidence="11" id="KW-0732">Signal</keyword>
<keyword evidence="4" id="KW-0963">Cytoplasm</keyword>
<evidence type="ECO:0000259" key="12">
    <source>
        <dbReference type="Pfam" id="PF00725"/>
    </source>
</evidence>
<dbReference type="InterPro" id="IPR006180">
    <property type="entry name" value="3-OHacyl-CoA_DH_CS"/>
</dbReference>
<feature type="chain" id="PRO_5002270108" description="L-gulonate 3-dehydrogenase" evidence="11">
    <location>
        <begin position="17"/>
        <end position="321"/>
    </location>
</feature>
<accession>A0A0D2WQ34</accession>
<gene>
    <name evidence="14" type="ORF">CAOG_004424</name>
</gene>